<name>A0A7J6FV37_CANSA</name>
<dbReference type="Proteomes" id="UP000525078">
    <property type="component" value="Unassembled WGS sequence"/>
</dbReference>
<dbReference type="GO" id="GO:0008168">
    <property type="term" value="F:methyltransferase activity"/>
    <property type="evidence" value="ECO:0007669"/>
    <property type="project" value="UniProtKB-KW"/>
</dbReference>
<keyword evidence="4" id="KW-0460">Magnesium</keyword>
<organism evidence="6 7">
    <name type="scientific">Cannabis sativa</name>
    <name type="common">Hemp</name>
    <name type="synonym">Marijuana</name>
    <dbReference type="NCBI Taxonomy" id="3483"/>
    <lineage>
        <taxon>Eukaryota</taxon>
        <taxon>Viridiplantae</taxon>
        <taxon>Streptophyta</taxon>
        <taxon>Embryophyta</taxon>
        <taxon>Tracheophyta</taxon>
        <taxon>Spermatophyta</taxon>
        <taxon>Magnoliopsida</taxon>
        <taxon>eudicotyledons</taxon>
        <taxon>Gunneridae</taxon>
        <taxon>Pentapetalae</taxon>
        <taxon>rosids</taxon>
        <taxon>fabids</taxon>
        <taxon>Rosales</taxon>
        <taxon>Cannabaceae</taxon>
        <taxon>Cannabis</taxon>
    </lineage>
</organism>
<dbReference type="AlphaFoldDB" id="A0A7J6FV37"/>
<sequence length="355" mass="39890">MEESSPMTGGDGPYSYAKNSNSQKEAAENAKAILVSSIIETLEINKHNICPVSNSFRIADFGCSIGPNTFLAMDTIIEAISKTYHESTSTHNPDFHVFFCDHVSNDFNVLFQNLPKDKSYFAAGVPGSFYHRLFPKASLDFAYSSHALQWLSKTPMEITNPSSLAFNKGKIFYAKAAEQIGEAYKHQHEEDMTNFFGARSEELTLGGLVAILMSCREDESSPTQSSFGPLFEPLESTLIDMAHEGIISQEKLDSFNLPIFSPSPEEIKKIIQKNRCFEILRLEVLPRTFSPMITPEQCRSGFENIITKHFDNNNNDNVIIEQLFDRYSKKIRGYSPISADDKTMATGLFLLLKRI</sequence>
<dbReference type="GO" id="GO:0046872">
    <property type="term" value="F:metal ion binding"/>
    <property type="evidence" value="ECO:0007669"/>
    <property type="project" value="UniProtKB-KW"/>
</dbReference>
<evidence type="ECO:0000256" key="1">
    <source>
        <dbReference type="ARBA" id="ARBA00022603"/>
    </source>
</evidence>
<dbReference type="EMBL" id="JAATIP010000099">
    <property type="protein sequence ID" value="KAF4373600.1"/>
    <property type="molecule type" value="Genomic_DNA"/>
</dbReference>
<evidence type="ECO:0000256" key="2">
    <source>
        <dbReference type="ARBA" id="ARBA00022679"/>
    </source>
</evidence>
<keyword evidence="3" id="KW-0479">Metal-binding</keyword>
<comment type="caution">
    <text evidence="6">The sequence shown here is derived from an EMBL/GenBank/DDBJ whole genome shotgun (WGS) entry which is preliminary data.</text>
</comment>
<proteinExistence type="predicted"/>
<evidence type="ECO:0000256" key="4">
    <source>
        <dbReference type="ARBA" id="ARBA00022842"/>
    </source>
</evidence>
<evidence type="ECO:0000256" key="3">
    <source>
        <dbReference type="ARBA" id="ARBA00022723"/>
    </source>
</evidence>
<keyword evidence="2" id="KW-0808">Transferase</keyword>
<dbReference type="PANTHER" id="PTHR31009">
    <property type="entry name" value="S-ADENOSYL-L-METHIONINE:CARBOXYL METHYLTRANSFERASE FAMILY PROTEIN"/>
    <property type="match status" value="1"/>
</dbReference>
<dbReference type="Pfam" id="PF03492">
    <property type="entry name" value="Methyltransf_7"/>
    <property type="match status" value="1"/>
</dbReference>
<dbReference type="GO" id="GO:0032259">
    <property type="term" value="P:methylation"/>
    <property type="evidence" value="ECO:0007669"/>
    <property type="project" value="UniProtKB-KW"/>
</dbReference>
<gene>
    <name evidence="6" type="ORF">F8388_025294</name>
</gene>
<keyword evidence="1" id="KW-0489">Methyltransferase</keyword>
<dbReference type="Gene3D" id="1.10.1200.270">
    <property type="entry name" value="Methyltransferase, alpha-helical capping domain"/>
    <property type="match status" value="1"/>
</dbReference>
<protein>
    <recommendedName>
        <fullName evidence="8">S-adenosylmethionine-dependent methyltransferase</fullName>
    </recommendedName>
</protein>
<dbReference type="InterPro" id="IPR005299">
    <property type="entry name" value="MeTrfase_7"/>
</dbReference>
<feature type="region of interest" description="Disordered" evidence="5">
    <location>
        <begin position="1"/>
        <end position="21"/>
    </location>
</feature>
<evidence type="ECO:0000313" key="7">
    <source>
        <dbReference type="Proteomes" id="UP000525078"/>
    </source>
</evidence>
<dbReference type="InterPro" id="IPR042086">
    <property type="entry name" value="MeTrfase_capping"/>
</dbReference>
<reference evidence="6 7" key="1">
    <citation type="journal article" date="2020" name="bioRxiv">
        <title>Sequence and annotation of 42 cannabis genomes reveals extensive copy number variation in cannabinoid synthesis and pathogen resistance genes.</title>
        <authorList>
            <person name="Mckernan K.J."/>
            <person name="Helbert Y."/>
            <person name="Kane L.T."/>
            <person name="Ebling H."/>
            <person name="Zhang L."/>
            <person name="Liu B."/>
            <person name="Eaton Z."/>
            <person name="Mclaughlin S."/>
            <person name="Kingan S."/>
            <person name="Baybayan P."/>
            <person name="Concepcion G."/>
            <person name="Jordan M."/>
            <person name="Riva A."/>
            <person name="Barbazuk W."/>
            <person name="Harkins T."/>
        </authorList>
    </citation>
    <scope>NUCLEOTIDE SEQUENCE [LARGE SCALE GENOMIC DNA]</scope>
    <source>
        <strain evidence="7">cv. Jamaican Lion 4</strain>
        <tissue evidence="6">Leaf</tissue>
    </source>
</reference>
<evidence type="ECO:0000313" key="6">
    <source>
        <dbReference type="EMBL" id="KAF4373600.1"/>
    </source>
</evidence>
<evidence type="ECO:0000256" key="5">
    <source>
        <dbReference type="SAM" id="MobiDB-lite"/>
    </source>
</evidence>
<dbReference type="InterPro" id="IPR029063">
    <property type="entry name" value="SAM-dependent_MTases_sf"/>
</dbReference>
<evidence type="ECO:0008006" key="8">
    <source>
        <dbReference type="Google" id="ProtNLM"/>
    </source>
</evidence>
<dbReference type="SUPFAM" id="SSF53335">
    <property type="entry name" value="S-adenosyl-L-methionine-dependent methyltransferases"/>
    <property type="match status" value="1"/>
</dbReference>
<dbReference type="Gene3D" id="3.40.50.150">
    <property type="entry name" value="Vaccinia Virus protein VP39"/>
    <property type="match status" value="1"/>
</dbReference>
<accession>A0A7J6FV37</accession>